<protein>
    <submittedName>
        <fullName evidence="6">L-cystine-binding protein FliY</fullName>
    </submittedName>
</protein>
<evidence type="ECO:0000313" key="6">
    <source>
        <dbReference type="EMBL" id="VVM83393.1"/>
    </source>
</evidence>
<reference evidence="5 7" key="2">
    <citation type="submission" date="2024-03" db="EMBL/GenBank/DDBJ databases">
        <authorList>
            <person name="Alaster D. Moffat"/>
            <person name="Govind Chandra"/>
            <person name="Andrew W. Truman"/>
        </authorList>
    </citation>
    <scope>NUCLEOTIDE SEQUENCE [LARGE SCALE GENOMIC DNA]</scope>
    <source>
        <strain evidence="5">PS652</strain>
    </source>
</reference>
<evidence type="ECO:0000256" key="3">
    <source>
        <dbReference type="SAM" id="SignalP"/>
    </source>
</evidence>
<dbReference type="Gene3D" id="3.40.190.10">
    <property type="entry name" value="Periplasmic binding protein-like II"/>
    <property type="match status" value="2"/>
</dbReference>
<gene>
    <name evidence="6" type="primary">fliY_3</name>
    <name evidence="5" type="synonym">fliY_1</name>
    <name evidence="5" type="ORF">PS652_01820</name>
    <name evidence="6" type="ORF">PS652_02405</name>
</gene>
<dbReference type="EMBL" id="CABVHG010000012">
    <property type="protein sequence ID" value="VVM83393.1"/>
    <property type="molecule type" value="Genomic_DNA"/>
</dbReference>
<dbReference type="PANTHER" id="PTHR35936:SF19">
    <property type="entry name" value="AMINO-ACID-BINDING PROTEIN YXEM-RELATED"/>
    <property type="match status" value="1"/>
</dbReference>
<dbReference type="AlphaFoldDB" id="A0A5E6SXP2"/>
<dbReference type="SMART" id="SM00062">
    <property type="entry name" value="PBPb"/>
    <property type="match status" value="1"/>
</dbReference>
<evidence type="ECO:0000256" key="1">
    <source>
        <dbReference type="ARBA" id="ARBA00010333"/>
    </source>
</evidence>
<accession>A0A5E6SXP2</accession>
<evidence type="ECO:0000259" key="4">
    <source>
        <dbReference type="SMART" id="SM00062"/>
    </source>
</evidence>
<dbReference type="Pfam" id="PF00497">
    <property type="entry name" value="SBP_bac_3"/>
    <property type="match status" value="1"/>
</dbReference>
<reference evidence="6" key="1">
    <citation type="submission" date="2019-09" db="EMBL/GenBank/DDBJ databases">
        <authorList>
            <person name="Chandra G."/>
            <person name="Truman W A."/>
        </authorList>
    </citation>
    <scope>NUCLEOTIDE SEQUENCE [LARGE SCALE GENOMIC DNA]</scope>
    <source>
        <strain evidence="6">PS652</strain>
    </source>
</reference>
<evidence type="ECO:0000256" key="2">
    <source>
        <dbReference type="ARBA" id="ARBA00022729"/>
    </source>
</evidence>
<dbReference type="InterPro" id="IPR001638">
    <property type="entry name" value="Solute-binding_3/MltF_N"/>
</dbReference>
<keyword evidence="2 3" id="KW-0732">Signal</keyword>
<dbReference type="SUPFAM" id="SSF53850">
    <property type="entry name" value="Periplasmic binding protein-like II"/>
    <property type="match status" value="1"/>
</dbReference>
<sequence precursor="true">MPMNLMNVNKDNKRRHNRFRAWIIALTCALANTAMSHAASLEDIKTRGYITVATEDDYRPFEFMEQGKPTGYDNELLVLVEKIAGIKLRQQIMPWSGILPGVTTGKYDMAVSAVMVTDARKATFDFTSPTAQTTTYYATKKGSAIHTADELVGKVVGAETGSAMLTDLRAFDAALKASKGKGLKEIVEYHGYPEAYQDLAIGRLDAVANTDLTLLPLIKERGDVFVMGHPIGQPTYLAWAVSKGNSDVLKLIDGALLKLRASGDMYRLQKKWLGESHEAMPVSVN</sequence>
<evidence type="ECO:0000313" key="7">
    <source>
        <dbReference type="Proteomes" id="UP000326595"/>
    </source>
</evidence>
<dbReference type="Proteomes" id="UP000326595">
    <property type="component" value="Chromosome"/>
</dbReference>
<dbReference type="RefSeq" id="WP_038994958.1">
    <property type="nucleotide sequence ID" value="NZ_OZ024668.1"/>
</dbReference>
<dbReference type="EMBL" id="OZ024668">
    <property type="protein sequence ID" value="CAK9888991.1"/>
    <property type="molecule type" value="Genomic_DNA"/>
</dbReference>
<comment type="similarity">
    <text evidence="1">Belongs to the bacterial solute-binding protein 3 family.</text>
</comment>
<feature type="signal peptide" evidence="3">
    <location>
        <begin position="1"/>
        <end position="38"/>
    </location>
</feature>
<organism evidence="6">
    <name type="scientific">Pseudomonas fluorescens</name>
    <dbReference type="NCBI Taxonomy" id="294"/>
    <lineage>
        <taxon>Bacteria</taxon>
        <taxon>Pseudomonadati</taxon>
        <taxon>Pseudomonadota</taxon>
        <taxon>Gammaproteobacteria</taxon>
        <taxon>Pseudomonadales</taxon>
        <taxon>Pseudomonadaceae</taxon>
        <taxon>Pseudomonas</taxon>
    </lineage>
</organism>
<evidence type="ECO:0000313" key="5">
    <source>
        <dbReference type="EMBL" id="CAK9888991.1"/>
    </source>
</evidence>
<name>A0A5E6SXP2_PSEFL</name>
<feature type="chain" id="PRO_5022917354" evidence="3">
    <location>
        <begin position="39"/>
        <end position="285"/>
    </location>
</feature>
<dbReference type="PANTHER" id="PTHR35936">
    <property type="entry name" value="MEMBRANE-BOUND LYTIC MUREIN TRANSGLYCOSYLASE F"/>
    <property type="match status" value="1"/>
</dbReference>
<proteinExistence type="inferred from homology"/>
<feature type="domain" description="Solute-binding protein family 3/N-terminal" evidence="4">
    <location>
        <begin position="49"/>
        <end position="276"/>
    </location>
</feature>